<dbReference type="SUPFAM" id="SSF81383">
    <property type="entry name" value="F-box domain"/>
    <property type="match status" value="1"/>
</dbReference>
<reference evidence="2 3" key="1">
    <citation type="submission" date="2017-09" db="EMBL/GenBank/DDBJ databases">
        <title>WGS assembly of Aquilegia coerulea Goldsmith.</title>
        <authorList>
            <person name="Hodges S."/>
            <person name="Kramer E."/>
            <person name="Nordborg M."/>
            <person name="Tomkins J."/>
            <person name="Borevitz J."/>
            <person name="Derieg N."/>
            <person name="Yan J."/>
            <person name="Mihaltcheva S."/>
            <person name="Hayes R.D."/>
            <person name="Rokhsar D."/>
        </authorList>
    </citation>
    <scope>NUCLEOTIDE SEQUENCE [LARGE SCALE GENOMIC DNA]</scope>
    <source>
        <strain evidence="3">cv. Goldsmith</strain>
    </source>
</reference>
<name>A0A2G5E257_AQUCA</name>
<dbReference type="PANTHER" id="PTHR44259:SF114">
    <property type="entry name" value="OS06G0707300 PROTEIN"/>
    <property type="match status" value="1"/>
</dbReference>
<dbReference type="InterPro" id="IPR036047">
    <property type="entry name" value="F-box-like_dom_sf"/>
</dbReference>
<dbReference type="OrthoDB" id="1519185at2759"/>
<dbReference type="Proteomes" id="UP000230069">
    <property type="component" value="Unassembled WGS sequence"/>
</dbReference>
<dbReference type="AlphaFoldDB" id="A0A2G5E257"/>
<dbReference type="EMBL" id="KZ305030">
    <property type="protein sequence ID" value="PIA49844.1"/>
    <property type="molecule type" value="Genomic_DNA"/>
</dbReference>
<dbReference type="InterPro" id="IPR005174">
    <property type="entry name" value="KIB1-4_b-propeller"/>
</dbReference>
<dbReference type="PANTHER" id="PTHR44259">
    <property type="entry name" value="OS07G0183000 PROTEIN-RELATED"/>
    <property type="match status" value="1"/>
</dbReference>
<accession>A0A2G5E257</accession>
<gene>
    <name evidence="2" type="ORF">AQUCO_01300530v1</name>
</gene>
<evidence type="ECO:0000313" key="2">
    <source>
        <dbReference type="EMBL" id="PIA49844.1"/>
    </source>
</evidence>
<sequence length="433" mass="50050">MEDKPVRVVEIEIGIGLSPSMKLIIHIYDIDHKFIKLFFNKFGRINYLLPPIINAKEERKRNWLDLPDHILSLVSDLLIDINDYIRFGVVCWPWRRIYTENRSHRTIHHQLPLLVIPASDEPCPCDLKNQTRSFYSLSNKKIIPNFQVRLPHKFCRGSTQGWLVTVDENLSDVSLFNPFLSHDNEIQLPSIQTLPHEEFDIYHDAFLSKAVLSANPVLNPNYVVMAIYGGIFSLAFFKPGDKTWTSPDFEDANMDDVIQFNDQFYVVDCQGFVFSCDVTQPHPELVKVASPPSYQAFSMKKYLVDSFGDLLQISKEIDSSSDDEPYRTVGFEVFKLEQSTLKWTKLQSIGNCAIFLGDNYSMSLSSKDFPTCKPNCIYFTDDYYEGYYNNPNRGPRDMGVFNIKNGSIKQHYPMNSKTIYPPPIWIEPTLERC</sequence>
<protein>
    <recommendedName>
        <fullName evidence="1">KIB1-4 beta-propeller domain-containing protein</fullName>
    </recommendedName>
</protein>
<organism evidence="2 3">
    <name type="scientific">Aquilegia coerulea</name>
    <name type="common">Rocky mountain columbine</name>
    <dbReference type="NCBI Taxonomy" id="218851"/>
    <lineage>
        <taxon>Eukaryota</taxon>
        <taxon>Viridiplantae</taxon>
        <taxon>Streptophyta</taxon>
        <taxon>Embryophyta</taxon>
        <taxon>Tracheophyta</taxon>
        <taxon>Spermatophyta</taxon>
        <taxon>Magnoliopsida</taxon>
        <taxon>Ranunculales</taxon>
        <taxon>Ranunculaceae</taxon>
        <taxon>Thalictroideae</taxon>
        <taxon>Aquilegia</taxon>
    </lineage>
</organism>
<dbReference type="InParanoid" id="A0A2G5E257"/>
<evidence type="ECO:0000259" key="1">
    <source>
        <dbReference type="Pfam" id="PF03478"/>
    </source>
</evidence>
<dbReference type="InterPro" id="IPR050942">
    <property type="entry name" value="F-box_BR-signaling"/>
</dbReference>
<keyword evidence="3" id="KW-1185">Reference proteome</keyword>
<proteinExistence type="predicted"/>
<dbReference type="STRING" id="218851.A0A2G5E257"/>
<feature type="domain" description="KIB1-4 beta-propeller" evidence="1">
    <location>
        <begin position="134"/>
        <end position="402"/>
    </location>
</feature>
<dbReference type="Pfam" id="PF03478">
    <property type="entry name" value="Beta-prop_KIB1-4"/>
    <property type="match status" value="1"/>
</dbReference>
<evidence type="ECO:0000313" key="3">
    <source>
        <dbReference type="Proteomes" id="UP000230069"/>
    </source>
</evidence>